<evidence type="ECO:0000256" key="5">
    <source>
        <dbReference type="ARBA" id="ARBA00022840"/>
    </source>
</evidence>
<protein>
    <recommendedName>
        <fullName evidence="9">DNA 3'-5' helicase</fullName>
        <ecNumber evidence="9">5.6.2.4</ecNumber>
    </recommendedName>
    <alternativeName>
        <fullName evidence="10">DNA 3'-5' helicase II</fullName>
    </alternativeName>
</protein>
<comment type="similarity">
    <text evidence="1">Belongs to the helicase family. UvrD subfamily.</text>
</comment>
<dbReference type="InterPro" id="IPR027417">
    <property type="entry name" value="P-loop_NTPase"/>
</dbReference>
<dbReference type="EMBL" id="JAPDPJ010000068">
    <property type="protein sequence ID" value="MCW3788863.1"/>
    <property type="molecule type" value="Genomic_DNA"/>
</dbReference>
<keyword evidence="16" id="KW-1185">Reference proteome</keyword>
<dbReference type="GO" id="GO:0005524">
    <property type="term" value="F:ATP binding"/>
    <property type="evidence" value="ECO:0007669"/>
    <property type="project" value="UniProtKB-UniRule"/>
</dbReference>
<comment type="caution">
    <text evidence="15">The sequence shown here is derived from an EMBL/GenBank/DDBJ whole genome shotgun (WGS) entry which is preliminary data.</text>
</comment>
<dbReference type="InterPro" id="IPR000212">
    <property type="entry name" value="DNA_helicase_UvrD/REP"/>
</dbReference>
<dbReference type="RefSeq" id="WP_301192419.1">
    <property type="nucleotide sequence ID" value="NZ_JAPDPJ010000068.1"/>
</dbReference>
<evidence type="ECO:0000256" key="11">
    <source>
        <dbReference type="ARBA" id="ARBA00048988"/>
    </source>
</evidence>
<feature type="binding site" evidence="12">
    <location>
        <begin position="87"/>
        <end position="94"/>
    </location>
    <ligand>
        <name>ATP</name>
        <dbReference type="ChEBI" id="CHEBI:30616"/>
    </ligand>
</feature>
<evidence type="ECO:0000313" key="16">
    <source>
        <dbReference type="Proteomes" id="UP001209229"/>
    </source>
</evidence>
<dbReference type="InterPro" id="IPR014017">
    <property type="entry name" value="DNA_helicase_UvrD-like_C"/>
</dbReference>
<dbReference type="GO" id="GO:0003677">
    <property type="term" value="F:DNA binding"/>
    <property type="evidence" value="ECO:0007669"/>
    <property type="project" value="UniProtKB-KW"/>
</dbReference>
<evidence type="ECO:0000256" key="4">
    <source>
        <dbReference type="ARBA" id="ARBA00022806"/>
    </source>
</evidence>
<evidence type="ECO:0000259" key="13">
    <source>
        <dbReference type="PROSITE" id="PS51198"/>
    </source>
</evidence>
<dbReference type="GO" id="GO:0043138">
    <property type="term" value="F:3'-5' DNA helicase activity"/>
    <property type="evidence" value="ECO:0007669"/>
    <property type="project" value="UniProtKB-EC"/>
</dbReference>
<proteinExistence type="inferred from homology"/>
<organism evidence="15 16">
    <name type="scientific">Plebeiibacterium sediminum</name>
    <dbReference type="NCBI Taxonomy" id="2992112"/>
    <lineage>
        <taxon>Bacteria</taxon>
        <taxon>Pseudomonadati</taxon>
        <taxon>Bacteroidota</taxon>
        <taxon>Bacteroidia</taxon>
        <taxon>Marinilabiliales</taxon>
        <taxon>Marinilabiliaceae</taxon>
        <taxon>Plebeiibacterium</taxon>
    </lineage>
</organism>
<dbReference type="CDD" id="cd17932">
    <property type="entry name" value="DEXQc_UvrD"/>
    <property type="match status" value="1"/>
</dbReference>
<evidence type="ECO:0000256" key="10">
    <source>
        <dbReference type="ARBA" id="ARBA00034923"/>
    </source>
</evidence>
<dbReference type="GO" id="GO:0000725">
    <property type="term" value="P:recombinational repair"/>
    <property type="evidence" value="ECO:0007669"/>
    <property type="project" value="TreeGrafter"/>
</dbReference>
<evidence type="ECO:0000256" key="12">
    <source>
        <dbReference type="PROSITE-ProRule" id="PRU00560"/>
    </source>
</evidence>
<feature type="domain" description="UvrD-like helicase ATP-binding" evidence="13">
    <location>
        <begin position="66"/>
        <end position="338"/>
    </location>
</feature>
<dbReference type="Pfam" id="PF13361">
    <property type="entry name" value="UvrD_C"/>
    <property type="match status" value="1"/>
</dbReference>
<evidence type="ECO:0000259" key="14">
    <source>
        <dbReference type="PROSITE" id="PS51217"/>
    </source>
</evidence>
<dbReference type="PROSITE" id="PS51217">
    <property type="entry name" value="UVRD_HELICASE_CTER"/>
    <property type="match status" value="1"/>
</dbReference>
<evidence type="ECO:0000256" key="7">
    <source>
        <dbReference type="ARBA" id="ARBA00023235"/>
    </source>
</evidence>
<evidence type="ECO:0000256" key="3">
    <source>
        <dbReference type="ARBA" id="ARBA00022801"/>
    </source>
</evidence>
<name>A0AAE3SGU8_9BACT</name>
<comment type="catalytic activity">
    <reaction evidence="8">
        <text>Couples ATP hydrolysis with the unwinding of duplex DNA by translocating in the 3'-5' direction.</text>
        <dbReference type="EC" id="5.6.2.4"/>
    </reaction>
</comment>
<gene>
    <name evidence="15" type="ORF">OM075_20500</name>
</gene>
<dbReference type="PANTHER" id="PTHR11070:SF2">
    <property type="entry name" value="ATP-DEPENDENT DNA HELICASE SRS2"/>
    <property type="match status" value="1"/>
</dbReference>
<feature type="domain" description="UvrD-like helicase C-terminal" evidence="14">
    <location>
        <begin position="339"/>
        <end position="612"/>
    </location>
</feature>
<evidence type="ECO:0000256" key="8">
    <source>
        <dbReference type="ARBA" id="ARBA00034617"/>
    </source>
</evidence>
<dbReference type="Gene3D" id="1.10.10.160">
    <property type="match status" value="1"/>
</dbReference>
<dbReference type="PANTHER" id="PTHR11070">
    <property type="entry name" value="UVRD / RECB / PCRA DNA HELICASE FAMILY MEMBER"/>
    <property type="match status" value="1"/>
</dbReference>
<dbReference type="Gene3D" id="3.40.50.300">
    <property type="entry name" value="P-loop containing nucleotide triphosphate hydrolases"/>
    <property type="match status" value="2"/>
</dbReference>
<evidence type="ECO:0000256" key="6">
    <source>
        <dbReference type="ARBA" id="ARBA00023125"/>
    </source>
</evidence>
<dbReference type="SUPFAM" id="SSF52540">
    <property type="entry name" value="P-loop containing nucleoside triphosphate hydrolases"/>
    <property type="match status" value="1"/>
</dbReference>
<sequence length="758" mass="87317">MSYKRLHSRLKSSNENKLDQIVNAFEAEGRALQHHFTPEIDYPKSDYNNEIQYISSLDEKLGRTFQRLNQHQRHAVFHPSCNTILSAMVGSGKTTVLIAKIFYLHFIKHIPFDKMIVLTFTNKAAREIKERIATFLGDAHVELKEQLRYFGTFHAVARQLLNEHPDLNKIGFKADFMIMDEQEKQDFLERLIAQENLSIKYHNQLTKRWRKYIETGDALMGNMKNEDDFIQLVQLAQTEKRKINAMDFDDLISLCNEALNHQVAISPEWIIVDEFQDCNEDQLQLIEKLRNHQSNIFVVGDQNQSIYGWRGSKDHLFEEVHSRWNTTWMELPQNYRSTANILSAAESLLQQNENVLIATRKSGTPIDLIRHYDDQQEAFYLKEQLTTIQKENLPLDNIAILFRTHQQIKIVETVLAQANIPHQLVKKAELHDNPAQNFLLRVLKVCMNHNDSDACLALIFDTNFGVLKRSKRVIQSLNTREGNTTALSALCEYLEKHKSKPLLHIKLLRQIEKFTNEFLHNETLETIAFIDFLALRDILKPTSIHHKEYIDAVTEAWEQIVFFIKAQGWGEKSTMFQLAIGQVVLEGTFHINGRIKQKGQGVHLLTIHASKGLEFDKVYIAGANTGIIPLSQHQKGSQNLKEEKRLLFVAITRGKNNVEIGWHSQPSTRNTEAEPSYFLNAIPAHLLNRKTSAAQNKTEEQTEESAEWQIDMLVKHKKYGSGVIISMSETELICNFDSVGEKPFSIAFAKALLVKIES</sequence>
<keyword evidence="7" id="KW-0413">Isomerase</keyword>
<dbReference type="EC" id="5.6.2.4" evidence="9"/>
<dbReference type="Pfam" id="PF00580">
    <property type="entry name" value="UvrD-helicase"/>
    <property type="match status" value="1"/>
</dbReference>
<comment type="catalytic activity">
    <reaction evidence="11">
        <text>ATP + H2O = ADP + phosphate + H(+)</text>
        <dbReference type="Rhea" id="RHEA:13065"/>
        <dbReference type="ChEBI" id="CHEBI:15377"/>
        <dbReference type="ChEBI" id="CHEBI:15378"/>
        <dbReference type="ChEBI" id="CHEBI:30616"/>
        <dbReference type="ChEBI" id="CHEBI:43474"/>
        <dbReference type="ChEBI" id="CHEBI:456216"/>
        <dbReference type="EC" id="5.6.2.4"/>
    </reaction>
</comment>
<reference evidence="15" key="1">
    <citation type="submission" date="2022-10" db="EMBL/GenBank/DDBJ databases">
        <authorList>
            <person name="Yu W.X."/>
        </authorList>
    </citation>
    <scope>NUCLEOTIDE SEQUENCE</scope>
    <source>
        <strain evidence="15">AAT</strain>
    </source>
</reference>
<dbReference type="InterPro" id="IPR014016">
    <property type="entry name" value="UvrD-like_ATP-bd"/>
</dbReference>
<dbReference type="GO" id="GO:0016787">
    <property type="term" value="F:hydrolase activity"/>
    <property type="evidence" value="ECO:0007669"/>
    <property type="project" value="UniProtKB-UniRule"/>
</dbReference>
<dbReference type="AlphaFoldDB" id="A0AAE3SGU8"/>
<dbReference type="Gene3D" id="1.10.486.10">
    <property type="entry name" value="PCRA, domain 4"/>
    <property type="match status" value="1"/>
</dbReference>
<dbReference type="PROSITE" id="PS51198">
    <property type="entry name" value="UVRD_HELICASE_ATP_BIND"/>
    <property type="match status" value="1"/>
</dbReference>
<keyword evidence="2 12" id="KW-0547">Nucleotide-binding</keyword>
<keyword evidence="3 12" id="KW-0378">Hydrolase</keyword>
<accession>A0AAE3SGU8</accession>
<dbReference type="Proteomes" id="UP001209229">
    <property type="component" value="Unassembled WGS sequence"/>
</dbReference>
<evidence type="ECO:0000256" key="9">
    <source>
        <dbReference type="ARBA" id="ARBA00034808"/>
    </source>
</evidence>
<keyword evidence="6" id="KW-0238">DNA-binding</keyword>
<keyword evidence="4 12" id="KW-0347">Helicase</keyword>
<keyword evidence="5 12" id="KW-0067">ATP-binding</keyword>
<evidence type="ECO:0000313" key="15">
    <source>
        <dbReference type="EMBL" id="MCW3788863.1"/>
    </source>
</evidence>
<evidence type="ECO:0000256" key="1">
    <source>
        <dbReference type="ARBA" id="ARBA00009922"/>
    </source>
</evidence>
<dbReference type="InterPro" id="IPR013986">
    <property type="entry name" value="DExx_box_DNA_helicase_dom_sf"/>
</dbReference>
<evidence type="ECO:0000256" key="2">
    <source>
        <dbReference type="ARBA" id="ARBA00022741"/>
    </source>
</evidence>